<dbReference type="RefSeq" id="WP_377348424.1">
    <property type="nucleotide sequence ID" value="NZ_JBHLTP010000011.1"/>
</dbReference>
<dbReference type="EMBL" id="JBHLTP010000011">
    <property type="protein sequence ID" value="MFC0524442.1"/>
    <property type="molecule type" value="Genomic_DNA"/>
</dbReference>
<feature type="transmembrane region" description="Helical" evidence="1">
    <location>
        <begin position="29"/>
        <end position="50"/>
    </location>
</feature>
<feature type="transmembrane region" description="Helical" evidence="1">
    <location>
        <begin position="155"/>
        <end position="181"/>
    </location>
</feature>
<comment type="caution">
    <text evidence="2">The sequence shown here is derived from an EMBL/GenBank/DDBJ whole genome shotgun (WGS) entry which is preliminary data.</text>
</comment>
<feature type="transmembrane region" description="Helical" evidence="1">
    <location>
        <begin position="249"/>
        <end position="265"/>
    </location>
</feature>
<protein>
    <submittedName>
        <fullName evidence="2">Uncharacterized protein</fullName>
    </submittedName>
</protein>
<feature type="transmembrane region" description="Helical" evidence="1">
    <location>
        <begin position="225"/>
        <end position="243"/>
    </location>
</feature>
<evidence type="ECO:0000313" key="3">
    <source>
        <dbReference type="Proteomes" id="UP001589836"/>
    </source>
</evidence>
<keyword evidence="1" id="KW-0812">Transmembrane</keyword>
<organism evidence="2 3">
    <name type="scientific">Pontibacillus salicampi</name>
    <dbReference type="NCBI Taxonomy" id="1449801"/>
    <lineage>
        <taxon>Bacteria</taxon>
        <taxon>Bacillati</taxon>
        <taxon>Bacillota</taxon>
        <taxon>Bacilli</taxon>
        <taxon>Bacillales</taxon>
        <taxon>Bacillaceae</taxon>
        <taxon>Pontibacillus</taxon>
    </lineage>
</organism>
<name>A0ABV6LPW3_9BACI</name>
<evidence type="ECO:0000256" key="1">
    <source>
        <dbReference type="SAM" id="Phobius"/>
    </source>
</evidence>
<feature type="transmembrane region" description="Helical" evidence="1">
    <location>
        <begin position="123"/>
        <end position="143"/>
    </location>
</feature>
<keyword evidence="1" id="KW-0472">Membrane</keyword>
<feature type="transmembrane region" description="Helical" evidence="1">
    <location>
        <begin position="201"/>
        <end position="218"/>
    </location>
</feature>
<feature type="transmembrane region" description="Helical" evidence="1">
    <location>
        <begin position="96"/>
        <end position="117"/>
    </location>
</feature>
<proteinExistence type="predicted"/>
<keyword evidence="3" id="KW-1185">Reference proteome</keyword>
<sequence length="274" mass="32367">MILYWYLLLSIISIVIILYTLRTHKDGRIIVLFFAISGIIYPFELIVLIYTEAYTYELGIFNNIYKDSVVGNFVSNLLAVPAASLWIAVNHIKKRWYFPIAFLFVVIELTFVNLGIFERNWWKTYYTFLLLPIHFYLSTLAWNKLNTYSNKQVSAIVKWLLLYFACVSSQGFLTFTTLGAYETINYQINLYENSFRNHLSLSVPLLFLYSLAISFGIVKRVKKRLVLCTILLFNAMLMLLHLLYFTHPVYFAVFHLEILIILYLIEHFRHRLQT</sequence>
<dbReference type="Proteomes" id="UP001589836">
    <property type="component" value="Unassembled WGS sequence"/>
</dbReference>
<evidence type="ECO:0000313" key="2">
    <source>
        <dbReference type="EMBL" id="MFC0524442.1"/>
    </source>
</evidence>
<keyword evidence="1" id="KW-1133">Transmembrane helix</keyword>
<feature type="transmembrane region" description="Helical" evidence="1">
    <location>
        <begin position="6"/>
        <end position="22"/>
    </location>
</feature>
<reference evidence="2 3" key="1">
    <citation type="submission" date="2024-09" db="EMBL/GenBank/DDBJ databases">
        <authorList>
            <person name="Sun Q."/>
            <person name="Mori K."/>
        </authorList>
    </citation>
    <scope>NUCLEOTIDE SEQUENCE [LARGE SCALE GENOMIC DNA]</scope>
    <source>
        <strain evidence="2 3">NCAIM B.02529</strain>
    </source>
</reference>
<accession>A0ABV6LPW3</accession>
<feature type="transmembrane region" description="Helical" evidence="1">
    <location>
        <begin position="70"/>
        <end position="89"/>
    </location>
</feature>
<gene>
    <name evidence="2" type="ORF">ACFFGV_12780</name>
</gene>